<dbReference type="PIRSF" id="PIRSF039085">
    <property type="entry name" value="ABC_ATPase_HisP"/>
    <property type="match status" value="1"/>
</dbReference>
<proteinExistence type="inferred from homology"/>
<dbReference type="GO" id="GO:0015424">
    <property type="term" value="F:ABC-type amino acid transporter activity"/>
    <property type="evidence" value="ECO:0007669"/>
    <property type="project" value="InterPro"/>
</dbReference>
<dbReference type="GO" id="GO:0016887">
    <property type="term" value="F:ATP hydrolysis activity"/>
    <property type="evidence" value="ECO:0007669"/>
    <property type="project" value="InterPro"/>
</dbReference>
<accession>A0A9X2X7S4</accession>
<dbReference type="PROSITE" id="PS00211">
    <property type="entry name" value="ABC_TRANSPORTER_1"/>
    <property type="match status" value="1"/>
</dbReference>
<evidence type="ECO:0000256" key="2">
    <source>
        <dbReference type="ARBA" id="ARBA00022448"/>
    </source>
</evidence>
<evidence type="ECO:0000313" key="7">
    <source>
        <dbReference type="Proteomes" id="UP001149009"/>
    </source>
</evidence>
<evidence type="ECO:0000256" key="1">
    <source>
        <dbReference type="ARBA" id="ARBA00005417"/>
    </source>
</evidence>
<evidence type="ECO:0000256" key="4">
    <source>
        <dbReference type="ARBA" id="ARBA00022840"/>
    </source>
</evidence>
<dbReference type="GO" id="GO:0005524">
    <property type="term" value="F:ATP binding"/>
    <property type="evidence" value="ECO:0007669"/>
    <property type="project" value="UniProtKB-KW"/>
</dbReference>
<sequence>MIVFEKVSKRYRSFQALTEVSGHIRRGEVVVLCGPSGSGKSTLVRTVNRLEEISSGRLVVDGVDVSDRRVNINEFRRGIGFVAQQFNLFPHLTALQNVSIGLYRLLKMPLREAEALAMEHLSRVGLAARAHRYPADLSGGEKQRVAIVRALAMNPKIMLLDEPTSALDPEMVGEVLNLLRTLAKGNLTILCVTHELGFAREVGDTVWFMDGGRLLEVAPPDRFFSSPQHPRAREFVAALDHG</sequence>
<dbReference type="InterPro" id="IPR003439">
    <property type="entry name" value="ABC_transporter-like_ATP-bd"/>
</dbReference>
<dbReference type="InterPro" id="IPR017871">
    <property type="entry name" value="ABC_transporter-like_CS"/>
</dbReference>
<dbReference type="InterPro" id="IPR050086">
    <property type="entry name" value="MetN_ABC_transporter-like"/>
</dbReference>
<comment type="caution">
    <text evidence="6">The sequence shown here is derived from an EMBL/GenBank/DDBJ whole genome shotgun (WGS) entry which is preliminary data.</text>
</comment>
<feature type="domain" description="ABC transporter" evidence="5">
    <location>
        <begin position="2"/>
        <end position="236"/>
    </location>
</feature>
<dbReference type="Gene3D" id="3.40.50.300">
    <property type="entry name" value="P-loop containing nucleotide triphosphate hydrolases"/>
    <property type="match status" value="1"/>
</dbReference>
<evidence type="ECO:0000256" key="3">
    <source>
        <dbReference type="ARBA" id="ARBA00022741"/>
    </source>
</evidence>
<dbReference type="EMBL" id="JAODNV010000008">
    <property type="protein sequence ID" value="MCT8990258.1"/>
    <property type="molecule type" value="Genomic_DNA"/>
</dbReference>
<dbReference type="PROSITE" id="PS50893">
    <property type="entry name" value="ABC_TRANSPORTER_2"/>
    <property type="match status" value="1"/>
</dbReference>
<dbReference type="Pfam" id="PF00005">
    <property type="entry name" value="ABC_tran"/>
    <property type="match status" value="1"/>
</dbReference>
<reference evidence="6" key="1">
    <citation type="submission" date="2022-08" db="EMBL/GenBank/DDBJ databases">
        <title>Chelativorans sichuanense sp. nov., a paraffin oil-degrading bacterium isolated from a mixture of oil-based drill cuttings and paddy soil.</title>
        <authorList>
            <person name="Yu J."/>
            <person name="Liu H."/>
            <person name="Chen Q."/>
        </authorList>
    </citation>
    <scope>NUCLEOTIDE SEQUENCE</scope>
    <source>
        <strain evidence="6">SCAU 2101</strain>
    </source>
</reference>
<gene>
    <name evidence="6" type="ORF">NYR54_08110</name>
</gene>
<dbReference type="RefSeq" id="WP_261515116.1">
    <property type="nucleotide sequence ID" value="NZ_JAODNV010000008.1"/>
</dbReference>
<dbReference type="InterPro" id="IPR030679">
    <property type="entry name" value="ABC_ATPase_HisP-typ"/>
</dbReference>
<evidence type="ECO:0000313" key="6">
    <source>
        <dbReference type="EMBL" id="MCT8990258.1"/>
    </source>
</evidence>
<dbReference type="AlphaFoldDB" id="A0A9X2X7S4"/>
<dbReference type="SUPFAM" id="SSF52540">
    <property type="entry name" value="P-loop containing nucleoside triphosphate hydrolases"/>
    <property type="match status" value="1"/>
</dbReference>
<dbReference type="CDD" id="cd03262">
    <property type="entry name" value="ABC_HisP_GlnQ"/>
    <property type="match status" value="1"/>
</dbReference>
<dbReference type="InterPro" id="IPR027417">
    <property type="entry name" value="P-loop_NTPase"/>
</dbReference>
<dbReference type="PANTHER" id="PTHR43166">
    <property type="entry name" value="AMINO ACID IMPORT ATP-BINDING PROTEIN"/>
    <property type="match status" value="1"/>
</dbReference>
<dbReference type="SMART" id="SM00382">
    <property type="entry name" value="AAA"/>
    <property type="match status" value="1"/>
</dbReference>
<keyword evidence="2" id="KW-0813">Transport</keyword>
<evidence type="ECO:0000259" key="5">
    <source>
        <dbReference type="PROSITE" id="PS50893"/>
    </source>
</evidence>
<dbReference type="InterPro" id="IPR003593">
    <property type="entry name" value="AAA+_ATPase"/>
</dbReference>
<keyword evidence="3" id="KW-0547">Nucleotide-binding</keyword>
<name>A0A9X2X7S4_9HYPH</name>
<keyword evidence="4 6" id="KW-0067">ATP-binding</keyword>
<protein>
    <submittedName>
        <fullName evidence="6">Amino acid ABC transporter ATP-binding protein</fullName>
    </submittedName>
</protein>
<organism evidence="6 7">
    <name type="scientific">Chelativorans petroleitrophicus</name>
    <dbReference type="NCBI Taxonomy" id="2975484"/>
    <lineage>
        <taxon>Bacteria</taxon>
        <taxon>Pseudomonadati</taxon>
        <taxon>Pseudomonadota</taxon>
        <taxon>Alphaproteobacteria</taxon>
        <taxon>Hyphomicrobiales</taxon>
        <taxon>Phyllobacteriaceae</taxon>
        <taxon>Chelativorans</taxon>
    </lineage>
</organism>
<comment type="similarity">
    <text evidence="1">Belongs to the ABC transporter superfamily.</text>
</comment>
<dbReference type="PANTHER" id="PTHR43166:SF4">
    <property type="entry name" value="PHOSPHONATES IMPORT ATP-BINDING PROTEIN PHNC"/>
    <property type="match status" value="1"/>
</dbReference>
<keyword evidence="7" id="KW-1185">Reference proteome</keyword>
<dbReference type="Proteomes" id="UP001149009">
    <property type="component" value="Unassembled WGS sequence"/>
</dbReference>